<evidence type="ECO:0000256" key="5">
    <source>
        <dbReference type="ARBA" id="ARBA00022857"/>
    </source>
</evidence>
<dbReference type="PANTHER" id="PTHR48069">
    <property type="entry name" value="DIHYDROFOLATE REDUCTASE"/>
    <property type="match status" value="1"/>
</dbReference>
<dbReference type="InterPro" id="IPR012259">
    <property type="entry name" value="DHFR"/>
</dbReference>
<protein>
    <recommendedName>
        <fullName evidence="3">dihydrofolate reductase</fullName>
        <ecNumber evidence="3">1.5.1.3</ecNumber>
    </recommendedName>
</protein>
<dbReference type="STRING" id="417373.GCA_001570685_00742"/>
<proteinExistence type="inferred from homology"/>
<dbReference type="PATRIC" id="fig|1423742.4.peg.108"/>
<dbReference type="CDD" id="cd00209">
    <property type="entry name" value="DHFR"/>
    <property type="match status" value="1"/>
</dbReference>
<name>A0A0R1UHX1_9LACO</name>
<dbReference type="Pfam" id="PF00186">
    <property type="entry name" value="DHFR_1"/>
    <property type="match status" value="1"/>
</dbReference>
<keyword evidence="6" id="KW-0560">Oxidoreductase</keyword>
<dbReference type="EC" id="1.5.1.3" evidence="3"/>
<evidence type="ECO:0000256" key="7">
    <source>
        <dbReference type="RuleBase" id="RU004474"/>
    </source>
</evidence>
<evidence type="ECO:0000313" key="10">
    <source>
        <dbReference type="Proteomes" id="UP000051084"/>
    </source>
</evidence>
<dbReference type="PROSITE" id="PS51330">
    <property type="entry name" value="DHFR_2"/>
    <property type="match status" value="1"/>
</dbReference>
<comment type="pathway">
    <text evidence="1">Cofactor biosynthesis; tetrahydrofolate biosynthesis; 5,6,7,8-tetrahydrofolate from 7,8-dihydrofolate: step 1/1.</text>
</comment>
<dbReference type="GO" id="GO:0005829">
    <property type="term" value="C:cytosol"/>
    <property type="evidence" value="ECO:0007669"/>
    <property type="project" value="TreeGrafter"/>
</dbReference>
<comment type="similarity">
    <text evidence="2 7">Belongs to the dihydrofolate reductase family.</text>
</comment>
<keyword evidence="10" id="KW-1185">Reference proteome</keyword>
<evidence type="ECO:0000256" key="4">
    <source>
        <dbReference type="ARBA" id="ARBA00022563"/>
    </source>
</evidence>
<evidence type="ECO:0000256" key="1">
    <source>
        <dbReference type="ARBA" id="ARBA00004903"/>
    </source>
</evidence>
<feature type="domain" description="DHFR" evidence="8">
    <location>
        <begin position="1"/>
        <end position="154"/>
    </location>
</feature>
<dbReference type="InterPro" id="IPR024072">
    <property type="entry name" value="DHFR-like_dom_sf"/>
</dbReference>
<dbReference type="GO" id="GO:0046452">
    <property type="term" value="P:dihydrofolate metabolic process"/>
    <property type="evidence" value="ECO:0007669"/>
    <property type="project" value="TreeGrafter"/>
</dbReference>
<evidence type="ECO:0000256" key="3">
    <source>
        <dbReference type="ARBA" id="ARBA00012856"/>
    </source>
</evidence>
<dbReference type="InterPro" id="IPR001796">
    <property type="entry name" value="DHFR_dom"/>
</dbReference>
<dbReference type="PANTHER" id="PTHR48069:SF3">
    <property type="entry name" value="DIHYDROFOLATE REDUCTASE"/>
    <property type="match status" value="1"/>
</dbReference>
<dbReference type="SUPFAM" id="SSF53597">
    <property type="entry name" value="Dihydrofolate reductase-like"/>
    <property type="match status" value="1"/>
</dbReference>
<sequence>MWAEDLTGGIGYQGQLPWHFPADLAHFKTVTMGKTIVMGGRTWRAIGRALPGRTSVVLTRQPLTVPGVMVVHDEAQLHQVIAERRQLEPVAIIGGATLFALLQAQVDVLERTVIEATYPSDTKMPKLDEQAWTLVNQTTLIEHGVKLRFETWHRLDVKEN</sequence>
<dbReference type="InterPro" id="IPR017925">
    <property type="entry name" value="DHFR_CS"/>
</dbReference>
<reference evidence="9 10" key="1">
    <citation type="journal article" date="2015" name="Genome Announc.">
        <title>Expanding the biotechnology potential of lactobacilli through comparative genomics of 213 strains and associated genera.</title>
        <authorList>
            <person name="Sun Z."/>
            <person name="Harris H.M."/>
            <person name="McCann A."/>
            <person name="Guo C."/>
            <person name="Argimon S."/>
            <person name="Zhang W."/>
            <person name="Yang X."/>
            <person name="Jeffery I.B."/>
            <person name="Cooney J.C."/>
            <person name="Kagawa T.F."/>
            <person name="Liu W."/>
            <person name="Song Y."/>
            <person name="Salvetti E."/>
            <person name="Wrobel A."/>
            <person name="Rasinkangas P."/>
            <person name="Parkhill J."/>
            <person name="Rea M.C."/>
            <person name="O'Sullivan O."/>
            <person name="Ritari J."/>
            <person name="Douillard F.P."/>
            <person name="Paul Ross R."/>
            <person name="Yang R."/>
            <person name="Briner A.E."/>
            <person name="Felis G.E."/>
            <person name="de Vos W.M."/>
            <person name="Barrangou R."/>
            <person name="Klaenhammer T.R."/>
            <person name="Caufield P.W."/>
            <person name="Cui Y."/>
            <person name="Zhang H."/>
            <person name="O'Toole P.W."/>
        </authorList>
    </citation>
    <scope>NUCLEOTIDE SEQUENCE [LARGE SCALE GENOMIC DNA]</scope>
    <source>
        <strain evidence="9 10">DSM 18793</strain>
    </source>
</reference>
<keyword evidence="4" id="KW-0554">One-carbon metabolism</keyword>
<dbReference type="GO" id="GO:0046655">
    <property type="term" value="P:folic acid metabolic process"/>
    <property type="evidence" value="ECO:0007669"/>
    <property type="project" value="TreeGrafter"/>
</dbReference>
<accession>A0A0R1UHX1</accession>
<keyword evidence="5" id="KW-0521">NADP</keyword>
<dbReference type="GO" id="GO:0004146">
    <property type="term" value="F:dihydrofolate reductase activity"/>
    <property type="evidence" value="ECO:0007669"/>
    <property type="project" value="UniProtKB-EC"/>
</dbReference>
<comment type="caution">
    <text evidence="9">The sequence shown here is derived from an EMBL/GenBank/DDBJ whole genome shotgun (WGS) entry which is preliminary data.</text>
</comment>
<dbReference type="GO" id="GO:0050661">
    <property type="term" value="F:NADP binding"/>
    <property type="evidence" value="ECO:0007669"/>
    <property type="project" value="InterPro"/>
</dbReference>
<dbReference type="EMBL" id="AZGC01000049">
    <property type="protein sequence ID" value="KRL92998.1"/>
    <property type="molecule type" value="Genomic_DNA"/>
</dbReference>
<evidence type="ECO:0000256" key="2">
    <source>
        <dbReference type="ARBA" id="ARBA00009539"/>
    </source>
</evidence>
<dbReference type="UniPathway" id="UPA00077">
    <property type="reaction ID" value="UER00158"/>
</dbReference>
<dbReference type="Proteomes" id="UP000051084">
    <property type="component" value="Unassembled WGS sequence"/>
</dbReference>
<gene>
    <name evidence="9" type="ORF">FC21_GL000099</name>
</gene>
<evidence type="ECO:0000256" key="6">
    <source>
        <dbReference type="ARBA" id="ARBA00023002"/>
    </source>
</evidence>
<dbReference type="GO" id="GO:0006730">
    <property type="term" value="P:one-carbon metabolic process"/>
    <property type="evidence" value="ECO:0007669"/>
    <property type="project" value="UniProtKB-KW"/>
</dbReference>
<dbReference type="AlphaFoldDB" id="A0A0R1UHX1"/>
<evidence type="ECO:0000313" key="9">
    <source>
        <dbReference type="EMBL" id="KRL92998.1"/>
    </source>
</evidence>
<dbReference type="PRINTS" id="PR00070">
    <property type="entry name" value="DHFR"/>
</dbReference>
<evidence type="ECO:0000259" key="8">
    <source>
        <dbReference type="PROSITE" id="PS51330"/>
    </source>
</evidence>
<dbReference type="PROSITE" id="PS00075">
    <property type="entry name" value="DHFR_1"/>
    <property type="match status" value="1"/>
</dbReference>
<dbReference type="Gene3D" id="3.40.430.10">
    <property type="entry name" value="Dihydrofolate Reductase, subunit A"/>
    <property type="match status" value="1"/>
</dbReference>
<dbReference type="GO" id="GO:0046654">
    <property type="term" value="P:tetrahydrofolate biosynthetic process"/>
    <property type="evidence" value="ECO:0007669"/>
    <property type="project" value="UniProtKB-UniPathway"/>
</dbReference>
<organism evidence="9 10">
    <name type="scientific">Limosilactobacillus equigenerosi DSM 18793 = JCM 14505</name>
    <dbReference type="NCBI Taxonomy" id="1423742"/>
    <lineage>
        <taxon>Bacteria</taxon>
        <taxon>Bacillati</taxon>
        <taxon>Bacillota</taxon>
        <taxon>Bacilli</taxon>
        <taxon>Lactobacillales</taxon>
        <taxon>Lactobacillaceae</taxon>
        <taxon>Limosilactobacillus</taxon>
    </lineage>
</organism>